<comment type="similarity">
    <text evidence="1">Belongs to the iron/ascorbate-dependent oxidoreductase family.</text>
</comment>
<dbReference type="PRINTS" id="PR00682">
    <property type="entry name" value="IPNSYNTHASE"/>
</dbReference>
<dbReference type="PANTHER" id="PTHR47990">
    <property type="entry name" value="2-OXOGLUTARATE (2OG) AND FE(II)-DEPENDENT OXYGENASE SUPERFAMILY PROTEIN-RELATED"/>
    <property type="match status" value="1"/>
</dbReference>
<dbReference type="Gene3D" id="2.60.120.330">
    <property type="entry name" value="B-lactam Antibiotic, Isopenicillin N Synthase, Chain"/>
    <property type="match status" value="1"/>
</dbReference>
<name>A0AAE1PKF9_9EUCA</name>
<dbReference type="InterPro" id="IPR005123">
    <property type="entry name" value="Oxoglu/Fe-dep_dioxygenase_dom"/>
</dbReference>
<dbReference type="EMBL" id="JAWZYT010001681">
    <property type="protein sequence ID" value="KAK4310066.1"/>
    <property type="molecule type" value="Genomic_DNA"/>
</dbReference>
<dbReference type="Proteomes" id="UP001292094">
    <property type="component" value="Unassembled WGS sequence"/>
</dbReference>
<sequence length="348" mass="39225">MEIPVIDMEKFDLREGSIPNLLQLSECLDEAFSKTGCARLINHGITTQQIENVYAGSSLFFNLPEELKNRYKHAGLEDSTVGYIGLGTERYGDKPDLHEAYLIRTAEDLPSKDLTAEDLQRKDLPGKNLADKDLVPGWRIATESLHSSLKILSSVILDALSLAIGKERDYLASLHRSEGDKKSFKLIRMGHYPPTNPDAAQTSIRFNEHCDFSTFTLLLQDNMGGLQGQDKDGNWFDLTPEPDSIILLAAQFIQFYSNEKYKALRHRVIIPEEEVKCRHSRYSIIYFVNADGQVPAWPSTATHLPQPPPNVHDHMMSVLVNPGLYCTYVRVSTMLSPKSSKNTIIIYL</sequence>
<comment type="caution">
    <text evidence="3">The sequence shown here is derived from an EMBL/GenBank/DDBJ whole genome shotgun (WGS) entry which is preliminary data.</text>
</comment>
<dbReference type="AlphaFoldDB" id="A0AAE1PKF9"/>
<organism evidence="3 4">
    <name type="scientific">Petrolisthes manimaculis</name>
    <dbReference type="NCBI Taxonomy" id="1843537"/>
    <lineage>
        <taxon>Eukaryota</taxon>
        <taxon>Metazoa</taxon>
        <taxon>Ecdysozoa</taxon>
        <taxon>Arthropoda</taxon>
        <taxon>Crustacea</taxon>
        <taxon>Multicrustacea</taxon>
        <taxon>Malacostraca</taxon>
        <taxon>Eumalacostraca</taxon>
        <taxon>Eucarida</taxon>
        <taxon>Decapoda</taxon>
        <taxon>Pleocyemata</taxon>
        <taxon>Anomura</taxon>
        <taxon>Galatheoidea</taxon>
        <taxon>Porcellanidae</taxon>
        <taxon>Petrolisthes</taxon>
    </lineage>
</organism>
<evidence type="ECO:0000256" key="1">
    <source>
        <dbReference type="RuleBase" id="RU003682"/>
    </source>
</evidence>
<dbReference type="SUPFAM" id="SSF51197">
    <property type="entry name" value="Clavaminate synthase-like"/>
    <property type="match status" value="1"/>
</dbReference>
<feature type="domain" description="Fe2OG dioxygenase" evidence="2">
    <location>
        <begin position="182"/>
        <end position="290"/>
    </location>
</feature>
<reference evidence="3" key="1">
    <citation type="submission" date="2023-11" db="EMBL/GenBank/DDBJ databases">
        <title>Genome assemblies of two species of porcelain crab, Petrolisthes cinctipes and Petrolisthes manimaculis (Anomura: Porcellanidae).</title>
        <authorList>
            <person name="Angst P."/>
        </authorList>
    </citation>
    <scope>NUCLEOTIDE SEQUENCE</scope>
    <source>
        <strain evidence="3">PB745_02</strain>
        <tissue evidence="3">Gill</tissue>
    </source>
</reference>
<dbReference type="Pfam" id="PF03171">
    <property type="entry name" value="2OG-FeII_Oxy"/>
    <property type="match status" value="1"/>
</dbReference>
<evidence type="ECO:0000313" key="4">
    <source>
        <dbReference type="Proteomes" id="UP001292094"/>
    </source>
</evidence>
<dbReference type="InterPro" id="IPR027443">
    <property type="entry name" value="IPNS-like_sf"/>
</dbReference>
<dbReference type="PROSITE" id="PS51471">
    <property type="entry name" value="FE2OG_OXY"/>
    <property type="match status" value="1"/>
</dbReference>
<dbReference type="GO" id="GO:0046872">
    <property type="term" value="F:metal ion binding"/>
    <property type="evidence" value="ECO:0007669"/>
    <property type="project" value="UniProtKB-KW"/>
</dbReference>
<dbReference type="InterPro" id="IPR044861">
    <property type="entry name" value="IPNS-like_FE2OG_OXY"/>
</dbReference>
<dbReference type="GO" id="GO:0016491">
    <property type="term" value="F:oxidoreductase activity"/>
    <property type="evidence" value="ECO:0007669"/>
    <property type="project" value="UniProtKB-KW"/>
</dbReference>
<keyword evidence="1" id="KW-0408">Iron</keyword>
<keyword evidence="1" id="KW-0560">Oxidoreductase</keyword>
<dbReference type="InterPro" id="IPR026992">
    <property type="entry name" value="DIOX_N"/>
</dbReference>
<dbReference type="InterPro" id="IPR050231">
    <property type="entry name" value="Iron_ascorbate_oxido_reductase"/>
</dbReference>
<accession>A0AAE1PKF9</accession>
<evidence type="ECO:0000259" key="2">
    <source>
        <dbReference type="PROSITE" id="PS51471"/>
    </source>
</evidence>
<keyword evidence="4" id="KW-1185">Reference proteome</keyword>
<gene>
    <name evidence="3" type="ORF">Pmani_018340</name>
</gene>
<evidence type="ECO:0000313" key="3">
    <source>
        <dbReference type="EMBL" id="KAK4310066.1"/>
    </source>
</evidence>
<keyword evidence="1" id="KW-0479">Metal-binding</keyword>
<dbReference type="Pfam" id="PF14226">
    <property type="entry name" value="DIOX_N"/>
    <property type="match status" value="1"/>
</dbReference>
<proteinExistence type="inferred from homology"/>
<protein>
    <recommendedName>
        <fullName evidence="2">Fe2OG dioxygenase domain-containing protein</fullName>
    </recommendedName>
</protein>